<gene>
    <name evidence="11" type="ORF">BJY16_003876</name>
</gene>
<keyword evidence="3" id="KW-0337">GPI-anchor biosynthesis</keyword>
<dbReference type="GO" id="GO:0006506">
    <property type="term" value="P:GPI anchor biosynthetic process"/>
    <property type="evidence" value="ECO:0007669"/>
    <property type="project" value="UniProtKB-UniPathway"/>
</dbReference>
<feature type="transmembrane region" description="Helical" evidence="10">
    <location>
        <begin position="204"/>
        <end position="234"/>
    </location>
</feature>
<feature type="transmembrane region" description="Helical" evidence="10">
    <location>
        <begin position="357"/>
        <end position="375"/>
    </location>
</feature>
<dbReference type="InterPro" id="IPR007315">
    <property type="entry name" value="PIG-V/Gpi18"/>
</dbReference>
<evidence type="ECO:0000256" key="1">
    <source>
        <dbReference type="ARBA" id="ARBA00004477"/>
    </source>
</evidence>
<feature type="transmembrane region" description="Helical" evidence="10">
    <location>
        <begin position="305"/>
        <end position="326"/>
    </location>
</feature>
<dbReference type="EMBL" id="JACHNB010000001">
    <property type="protein sequence ID" value="MBB4740417.1"/>
    <property type="molecule type" value="Genomic_DNA"/>
</dbReference>
<proteinExistence type="predicted"/>
<name>A0A7W7M800_9ACTN</name>
<evidence type="ECO:0008006" key="13">
    <source>
        <dbReference type="Google" id="ProtNLM"/>
    </source>
</evidence>
<accession>A0A7W7M800</accession>
<keyword evidence="4" id="KW-0328">Glycosyltransferase</keyword>
<feature type="transmembrane region" description="Helical" evidence="10">
    <location>
        <begin position="333"/>
        <end position="351"/>
    </location>
</feature>
<evidence type="ECO:0000256" key="5">
    <source>
        <dbReference type="ARBA" id="ARBA00022679"/>
    </source>
</evidence>
<keyword evidence="6 10" id="KW-0812">Transmembrane</keyword>
<dbReference type="UniPathway" id="UPA00196"/>
<keyword evidence="5" id="KW-0808">Transferase</keyword>
<evidence type="ECO:0000256" key="9">
    <source>
        <dbReference type="ARBA" id="ARBA00023136"/>
    </source>
</evidence>
<comment type="subcellular location">
    <subcellularLocation>
        <location evidence="1">Endoplasmic reticulum membrane</location>
        <topology evidence="1">Multi-pass membrane protein</topology>
    </subcellularLocation>
</comment>
<comment type="pathway">
    <text evidence="2">Glycolipid biosynthesis; glycosylphosphatidylinositol-anchor biosynthesis.</text>
</comment>
<dbReference type="RefSeq" id="WP_185040972.1">
    <property type="nucleotide sequence ID" value="NZ_BAABFG010000005.1"/>
</dbReference>
<feature type="transmembrane region" description="Helical" evidence="10">
    <location>
        <begin position="163"/>
        <end position="184"/>
    </location>
</feature>
<protein>
    <recommendedName>
        <fullName evidence="13">Dolichyl-phosphate-mannose-protein mannosyltransferase</fullName>
    </recommendedName>
</protein>
<dbReference type="PANTHER" id="PTHR12468">
    <property type="entry name" value="GPI MANNOSYLTRANSFERASE 2"/>
    <property type="match status" value="1"/>
</dbReference>
<evidence type="ECO:0000256" key="2">
    <source>
        <dbReference type="ARBA" id="ARBA00004687"/>
    </source>
</evidence>
<feature type="transmembrane region" description="Helical" evidence="10">
    <location>
        <begin position="246"/>
        <end position="265"/>
    </location>
</feature>
<evidence type="ECO:0000313" key="12">
    <source>
        <dbReference type="Proteomes" id="UP000546162"/>
    </source>
</evidence>
<organism evidence="11 12">
    <name type="scientific">Actinoplanes octamycinicus</name>
    <dbReference type="NCBI Taxonomy" id="135948"/>
    <lineage>
        <taxon>Bacteria</taxon>
        <taxon>Bacillati</taxon>
        <taxon>Actinomycetota</taxon>
        <taxon>Actinomycetes</taxon>
        <taxon>Micromonosporales</taxon>
        <taxon>Micromonosporaceae</taxon>
        <taxon>Actinoplanes</taxon>
    </lineage>
</organism>
<evidence type="ECO:0000313" key="11">
    <source>
        <dbReference type="EMBL" id="MBB4740417.1"/>
    </source>
</evidence>
<dbReference type="GO" id="GO:0004376">
    <property type="term" value="F:GPI mannosyltransferase activity"/>
    <property type="evidence" value="ECO:0007669"/>
    <property type="project" value="InterPro"/>
</dbReference>
<evidence type="ECO:0000256" key="4">
    <source>
        <dbReference type="ARBA" id="ARBA00022676"/>
    </source>
</evidence>
<dbReference type="Proteomes" id="UP000546162">
    <property type="component" value="Unassembled WGS sequence"/>
</dbReference>
<feature type="transmembrane region" description="Helical" evidence="10">
    <location>
        <begin position="382"/>
        <end position="402"/>
    </location>
</feature>
<reference evidence="11 12" key="1">
    <citation type="submission" date="2020-08" db="EMBL/GenBank/DDBJ databases">
        <title>Sequencing the genomes of 1000 actinobacteria strains.</title>
        <authorList>
            <person name="Klenk H.-P."/>
        </authorList>
    </citation>
    <scope>NUCLEOTIDE SEQUENCE [LARGE SCALE GENOMIC DNA]</scope>
    <source>
        <strain evidence="11 12">DSM 45809</strain>
    </source>
</reference>
<comment type="caution">
    <text evidence="11">The sequence shown here is derived from an EMBL/GenBank/DDBJ whole genome shotgun (WGS) entry which is preliminary data.</text>
</comment>
<dbReference type="PANTHER" id="PTHR12468:SF2">
    <property type="entry name" value="GPI MANNOSYLTRANSFERASE 2"/>
    <property type="match status" value="1"/>
</dbReference>
<sequence>MKLKERPVTADLSWIPAPRSGDGDVPSASVSYPAAHRRVGLRAAWPALAGYALLRAVGLVTLWYFAAAKHRGMAFILGRYDANWYAGIATRGYDPAIPLHPDGSLATTNVAFFPLYPGLIALADPIVPGDAHAAGIAVAWLAGLAAAWGLYAVGTHLRGRRTGVLLASLWAVVPHGLVESMGYTETLFTALAAWSLFAVLRRHWLTAGLLCALAGLTRPTGAALAAAVGIAALVAVLRRQDGWRPWAAGSIAPLGFAGYIVWVGHRLGRADGYFHVQRDAWKMSYDNGSYTLSMARDLLTKPSQLAYVMCTLVLLAAIALFIALSANRQAWPLAVYSLVVIAMVFFGDGYFHAKGRLLMPAFPLLLPIAAALAAAHRRTVIAALLFLTAISTTYGVYLALYWTHSP</sequence>
<keyword evidence="12" id="KW-1185">Reference proteome</keyword>
<keyword evidence="7" id="KW-0256">Endoplasmic reticulum</keyword>
<keyword evidence="8 10" id="KW-1133">Transmembrane helix</keyword>
<evidence type="ECO:0000256" key="8">
    <source>
        <dbReference type="ARBA" id="ARBA00022989"/>
    </source>
</evidence>
<evidence type="ECO:0000256" key="6">
    <source>
        <dbReference type="ARBA" id="ARBA00022692"/>
    </source>
</evidence>
<dbReference type="GO" id="GO:0016020">
    <property type="term" value="C:membrane"/>
    <property type="evidence" value="ECO:0007669"/>
    <property type="project" value="GOC"/>
</dbReference>
<evidence type="ECO:0000256" key="7">
    <source>
        <dbReference type="ARBA" id="ARBA00022824"/>
    </source>
</evidence>
<keyword evidence="9 10" id="KW-0472">Membrane</keyword>
<evidence type="ECO:0000256" key="3">
    <source>
        <dbReference type="ARBA" id="ARBA00022502"/>
    </source>
</evidence>
<evidence type="ECO:0000256" key="10">
    <source>
        <dbReference type="SAM" id="Phobius"/>
    </source>
</evidence>
<dbReference type="GO" id="GO:0000009">
    <property type="term" value="F:alpha-1,6-mannosyltransferase activity"/>
    <property type="evidence" value="ECO:0007669"/>
    <property type="project" value="InterPro"/>
</dbReference>
<feature type="transmembrane region" description="Helical" evidence="10">
    <location>
        <begin position="131"/>
        <end position="151"/>
    </location>
</feature>
<feature type="transmembrane region" description="Helical" evidence="10">
    <location>
        <begin position="43"/>
        <end position="66"/>
    </location>
</feature>
<dbReference type="AlphaFoldDB" id="A0A7W7M800"/>